<dbReference type="GO" id="GO:0030246">
    <property type="term" value="F:carbohydrate binding"/>
    <property type="evidence" value="ECO:0007669"/>
    <property type="project" value="UniProtKB-ARBA"/>
</dbReference>
<comment type="similarity">
    <text evidence="2">Belongs to the bacterial solute-binding protein 2 family.</text>
</comment>
<evidence type="ECO:0000256" key="3">
    <source>
        <dbReference type="ARBA" id="ARBA00022729"/>
    </source>
</evidence>
<dbReference type="PANTHER" id="PTHR46847">
    <property type="entry name" value="D-ALLOSE-BINDING PERIPLASMIC PROTEIN-RELATED"/>
    <property type="match status" value="1"/>
</dbReference>
<dbReference type="AlphaFoldDB" id="A0A087M5K8"/>
<evidence type="ECO:0000313" key="6">
    <source>
        <dbReference type="EMBL" id="KFL32161.1"/>
    </source>
</evidence>
<gene>
    <name evidence="6" type="ORF">JP75_04125</name>
</gene>
<sequence length="380" mass="40166">MRLQSYALAAALAGVLSSTSMTWAGPEIVAGPGVDPACFAPWSAETKYFQWPAKPGPYKIAVVNGFVGNTWRIQMIQTAKAYAALPEIASKISEFKVVSTGNDAPAQLGAIEDFINQGFDGIIINAVTTDGFDRVIRLADRENVVLVAFDNTLDTDELLQVNQNQYDQGVAYAQWVIDQLAAEGKTSGKLLEVRGVSGNAVDRDRSLGVHETLAKTPGPWEVVTVNGGWDDGVAQKVVADALAVHGNTFDGVMVQGGTTGAVQALMAAGHPFVPVGGEAENGYRKLVAAHSSEGLKGLSVGNTPGMVAIGIKAAIAALEGNVLPQFTSIPLPKADYTELVDGENYWSDLPDNFFTVNEFPPCGVNITGPQIMAQDETDVK</sequence>
<dbReference type="Proteomes" id="UP000028981">
    <property type="component" value="Unassembled WGS sequence"/>
</dbReference>
<protein>
    <submittedName>
        <fullName evidence="6">Ribose ABC transporter substrate-binding protein</fullName>
    </submittedName>
</protein>
<keyword evidence="7" id="KW-1185">Reference proteome</keyword>
<keyword evidence="3 4" id="KW-0732">Signal</keyword>
<name>A0A087M5K8_9HYPH</name>
<proteinExistence type="inferred from homology"/>
<dbReference type="InterPro" id="IPR028082">
    <property type="entry name" value="Peripla_BP_I"/>
</dbReference>
<dbReference type="PANTHER" id="PTHR46847:SF1">
    <property type="entry name" value="D-ALLOSE-BINDING PERIPLASMIC PROTEIN-RELATED"/>
    <property type="match status" value="1"/>
</dbReference>
<dbReference type="Gene3D" id="3.40.50.2300">
    <property type="match status" value="2"/>
</dbReference>
<dbReference type="OrthoDB" id="9147297at2"/>
<feature type="domain" description="Periplasmic binding protein" evidence="5">
    <location>
        <begin position="60"/>
        <end position="320"/>
    </location>
</feature>
<accession>A0A087M5K8</accession>
<reference evidence="6 7" key="1">
    <citation type="submission" date="2014-08" db="EMBL/GenBank/DDBJ databases">
        <authorList>
            <person name="Hassan Y.I."/>
            <person name="Lepp D."/>
            <person name="Zhou T."/>
        </authorList>
    </citation>
    <scope>NUCLEOTIDE SEQUENCE [LARGE SCALE GENOMIC DNA]</scope>
    <source>
        <strain evidence="6 7">IFO13584</strain>
    </source>
</reference>
<comment type="subcellular location">
    <subcellularLocation>
        <location evidence="1">Cell envelope</location>
    </subcellularLocation>
</comment>
<feature type="signal peptide" evidence="4">
    <location>
        <begin position="1"/>
        <end position="24"/>
    </location>
</feature>
<evidence type="ECO:0000256" key="4">
    <source>
        <dbReference type="SAM" id="SignalP"/>
    </source>
</evidence>
<evidence type="ECO:0000259" key="5">
    <source>
        <dbReference type="Pfam" id="PF13407"/>
    </source>
</evidence>
<organism evidence="6 7">
    <name type="scientific">Devosia riboflavina</name>
    <dbReference type="NCBI Taxonomy" id="46914"/>
    <lineage>
        <taxon>Bacteria</taxon>
        <taxon>Pseudomonadati</taxon>
        <taxon>Pseudomonadota</taxon>
        <taxon>Alphaproteobacteria</taxon>
        <taxon>Hyphomicrobiales</taxon>
        <taxon>Devosiaceae</taxon>
        <taxon>Devosia</taxon>
    </lineage>
</organism>
<evidence type="ECO:0000256" key="2">
    <source>
        <dbReference type="ARBA" id="ARBA00007639"/>
    </source>
</evidence>
<feature type="chain" id="PRO_5001826023" evidence="4">
    <location>
        <begin position="25"/>
        <end position="380"/>
    </location>
</feature>
<dbReference type="EMBL" id="JQGC01000003">
    <property type="protein sequence ID" value="KFL32161.1"/>
    <property type="molecule type" value="Genomic_DNA"/>
</dbReference>
<dbReference type="RefSeq" id="WP_035079590.1">
    <property type="nucleotide sequence ID" value="NZ_JQGC01000003.1"/>
</dbReference>
<dbReference type="STRING" id="46914.JP75_04125"/>
<dbReference type="SUPFAM" id="SSF53822">
    <property type="entry name" value="Periplasmic binding protein-like I"/>
    <property type="match status" value="1"/>
</dbReference>
<comment type="caution">
    <text evidence="6">The sequence shown here is derived from an EMBL/GenBank/DDBJ whole genome shotgun (WGS) entry which is preliminary data.</text>
</comment>
<evidence type="ECO:0000313" key="7">
    <source>
        <dbReference type="Proteomes" id="UP000028981"/>
    </source>
</evidence>
<dbReference type="Pfam" id="PF13407">
    <property type="entry name" value="Peripla_BP_4"/>
    <property type="match status" value="1"/>
</dbReference>
<dbReference type="GO" id="GO:0030313">
    <property type="term" value="C:cell envelope"/>
    <property type="evidence" value="ECO:0007669"/>
    <property type="project" value="UniProtKB-SubCell"/>
</dbReference>
<dbReference type="InterPro" id="IPR025997">
    <property type="entry name" value="SBP_2_dom"/>
</dbReference>
<evidence type="ECO:0000256" key="1">
    <source>
        <dbReference type="ARBA" id="ARBA00004196"/>
    </source>
</evidence>